<evidence type="ECO:0000256" key="1">
    <source>
        <dbReference type="ARBA" id="ARBA00001974"/>
    </source>
</evidence>
<dbReference type="PROSITE" id="PS50206">
    <property type="entry name" value="RHODANESE_3"/>
    <property type="match status" value="1"/>
</dbReference>
<dbReference type="Pfam" id="PF02852">
    <property type="entry name" value="Pyr_redox_dim"/>
    <property type="match status" value="1"/>
</dbReference>
<evidence type="ECO:0000259" key="7">
    <source>
        <dbReference type="PROSITE" id="PS50206"/>
    </source>
</evidence>
<protein>
    <recommendedName>
        <fullName evidence="7">Rhodanese domain-containing protein</fullName>
    </recommendedName>
</protein>
<comment type="similarity">
    <text evidence="2">Belongs to the class-III pyridine nucleotide-disulfide oxidoreductase family.</text>
</comment>
<dbReference type="SUPFAM" id="SSF52821">
    <property type="entry name" value="Rhodanese/Cell cycle control phosphatase"/>
    <property type="match status" value="1"/>
</dbReference>
<comment type="caution">
    <text evidence="8">The sequence shown here is derived from an EMBL/GenBank/DDBJ whole genome shotgun (WGS) entry which is preliminary data.</text>
</comment>
<dbReference type="Gene3D" id="3.50.50.60">
    <property type="entry name" value="FAD/NAD(P)-binding domain"/>
    <property type="match status" value="2"/>
</dbReference>
<dbReference type="PANTHER" id="PTHR43429:SF1">
    <property type="entry name" value="NAD(P)H SULFUR OXIDOREDUCTASE (COA-DEPENDENT)"/>
    <property type="match status" value="1"/>
</dbReference>
<evidence type="ECO:0000313" key="8">
    <source>
        <dbReference type="EMBL" id="KKN60055.1"/>
    </source>
</evidence>
<dbReference type="InterPro" id="IPR036873">
    <property type="entry name" value="Rhodanese-like_dom_sf"/>
</dbReference>
<dbReference type="EMBL" id="LAZR01000706">
    <property type="protein sequence ID" value="KKN60055.1"/>
    <property type="molecule type" value="Genomic_DNA"/>
</dbReference>
<dbReference type="GO" id="GO:0016491">
    <property type="term" value="F:oxidoreductase activity"/>
    <property type="evidence" value="ECO:0007669"/>
    <property type="project" value="UniProtKB-KW"/>
</dbReference>
<dbReference type="InterPro" id="IPR036188">
    <property type="entry name" value="FAD/NAD-bd_sf"/>
</dbReference>
<dbReference type="InterPro" id="IPR023753">
    <property type="entry name" value="FAD/NAD-binding_dom"/>
</dbReference>
<name>A0A0F9RUA5_9ZZZZ</name>
<dbReference type="InterPro" id="IPR050260">
    <property type="entry name" value="FAD-bd_OxRdtase"/>
</dbReference>
<sequence length="568" mass="60413">MSKRIVIVGGVAAGASAAAKARRVSEDVEIVLLEAGPFISFANCGLPYYVGGEIADRDKLFVVSAKQFAQRFNVDVRTETTVTSVDPGRKLVMFQRANGSTDQLTYDRLLLATGARPTRPEAPGIERDNIFTCHTVPDVDGIIARLSQNHPKRALVMGGGYIGLETAEQLLRRDLAVTLIQRPHQLMRSMDPEMALPLQQALTKAGAEIILSDVVTEIVDEDGQSVAVTRCGRRIPFDLAVFGIGVRPNVDLAQQAGVELGATGAIEVDALQRTNDPSIYAAGDNSETNHLVLSRPVNIPLAGPANKAGRAAGANMALDLQDAPDDDPRRLSLKGVLGTAVVRVCEMSAARTGLTETQARAEGLACQIVHMPGPSHASYFPGAQMMVLKIVFAPDTGRLLGAQAVGGEGVDKRIDIIATAIVGGLTIDDLEQLDLCYAPPFGSAKDVVILAGFAGANIRRGLMPAMTPGELLDELASDHPPVVLDVRTDAEFAKGHLDGALHIPVDDLRGRLAEVPADGPVAVHCAAGYRSYLAQRMLINRGRGNIRNVTGGYTMIRRQQTVSQPTQS</sequence>
<keyword evidence="3" id="KW-0285">Flavoprotein</keyword>
<dbReference type="InterPro" id="IPR001763">
    <property type="entry name" value="Rhodanese-like_dom"/>
</dbReference>
<dbReference type="Pfam" id="PF00581">
    <property type="entry name" value="Rhodanese"/>
    <property type="match status" value="1"/>
</dbReference>
<dbReference type="SUPFAM" id="SSF55424">
    <property type="entry name" value="FAD/NAD-linked reductases, dimerisation (C-terminal) domain"/>
    <property type="match status" value="1"/>
</dbReference>
<keyword evidence="4" id="KW-0274">FAD</keyword>
<accession>A0A0F9RUA5</accession>
<dbReference type="PRINTS" id="PR00411">
    <property type="entry name" value="PNDRDTASEI"/>
</dbReference>
<reference evidence="8" key="1">
    <citation type="journal article" date="2015" name="Nature">
        <title>Complex archaea that bridge the gap between prokaryotes and eukaryotes.</title>
        <authorList>
            <person name="Spang A."/>
            <person name="Saw J.H."/>
            <person name="Jorgensen S.L."/>
            <person name="Zaremba-Niedzwiedzka K."/>
            <person name="Martijn J."/>
            <person name="Lind A.E."/>
            <person name="van Eijk R."/>
            <person name="Schleper C."/>
            <person name="Guy L."/>
            <person name="Ettema T.J."/>
        </authorList>
    </citation>
    <scope>NUCLEOTIDE SEQUENCE</scope>
</reference>
<dbReference type="Gene3D" id="3.40.250.10">
    <property type="entry name" value="Rhodanese-like domain"/>
    <property type="match status" value="1"/>
</dbReference>
<evidence type="ECO:0000256" key="6">
    <source>
        <dbReference type="ARBA" id="ARBA00023284"/>
    </source>
</evidence>
<dbReference type="SMART" id="SM00450">
    <property type="entry name" value="RHOD"/>
    <property type="match status" value="1"/>
</dbReference>
<dbReference type="AlphaFoldDB" id="A0A0F9RUA5"/>
<dbReference type="InterPro" id="IPR004099">
    <property type="entry name" value="Pyr_nucl-diS_OxRdtase_dimer"/>
</dbReference>
<evidence type="ECO:0000256" key="4">
    <source>
        <dbReference type="ARBA" id="ARBA00022827"/>
    </source>
</evidence>
<feature type="domain" description="Rhodanese" evidence="7">
    <location>
        <begin position="477"/>
        <end position="564"/>
    </location>
</feature>
<comment type="cofactor">
    <cofactor evidence="1">
        <name>FAD</name>
        <dbReference type="ChEBI" id="CHEBI:57692"/>
    </cofactor>
</comment>
<evidence type="ECO:0000256" key="2">
    <source>
        <dbReference type="ARBA" id="ARBA00009130"/>
    </source>
</evidence>
<evidence type="ECO:0000256" key="5">
    <source>
        <dbReference type="ARBA" id="ARBA00023002"/>
    </source>
</evidence>
<dbReference type="SUPFAM" id="SSF51905">
    <property type="entry name" value="FAD/NAD(P)-binding domain"/>
    <property type="match status" value="2"/>
</dbReference>
<keyword evidence="5" id="KW-0560">Oxidoreductase</keyword>
<dbReference type="PRINTS" id="PR00368">
    <property type="entry name" value="FADPNR"/>
</dbReference>
<keyword evidence="6" id="KW-0676">Redox-active center</keyword>
<gene>
    <name evidence="8" type="ORF">LCGC14_0535940</name>
</gene>
<organism evidence="8">
    <name type="scientific">marine sediment metagenome</name>
    <dbReference type="NCBI Taxonomy" id="412755"/>
    <lineage>
        <taxon>unclassified sequences</taxon>
        <taxon>metagenomes</taxon>
        <taxon>ecological metagenomes</taxon>
    </lineage>
</organism>
<dbReference type="InterPro" id="IPR016156">
    <property type="entry name" value="FAD/NAD-linked_Rdtase_dimer_sf"/>
</dbReference>
<evidence type="ECO:0000256" key="3">
    <source>
        <dbReference type="ARBA" id="ARBA00022630"/>
    </source>
</evidence>
<proteinExistence type="inferred from homology"/>
<dbReference type="Pfam" id="PF07992">
    <property type="entry name" value="Pyr_redox_2"/>
    <property type="match status" value="1"/>
</dbReference>
<dbReference type="PANTHER" id="PTHR43429">
    <property type="entry name" value="PYRIDINE NUCLEOTIDE-DISULFIDE OXIDOREDUCTASE DOMAIN-CONTAINING"/>
    <property type="match status" value="1"/>
</dbReference>